<proteinExistence type="predicted"/>
<accession>A0A832I3A1</accession>
<comment type="caution">
    <text evidence="1">The sequence shown here is derived from an EMBL/GenBank/DDBJ whole genome shotgun (WGS) entry which is preliminary data.</text>
</comment>
<dbReference type="PANTHER" id="PTHR24104:SF25">
    <property type="entry name" value="PROTEIN LIN-41"/>
    <property type="match status" value="1"/>
</dbReference>
<sequence>MGIPFRNLSSVAVVAGHGEIVAADQGRGEIATFDSLGVPLGFFVHTVPGPDGSRRDGRPSHLAVDAAGRLLVSDLEVPWVDVLDVRGRSVGRLVLPGDSLSYDDGAGALAVAPDGRIFVASRGRRGRIHVFGPDFVHRASWGEAGTDSARIADVTGLGVDAEGRVWVTCAATRFAVQVFDDAGRFQFGFGLHDLGPENFSLPAGVAFTGDGRAWVGDEIRQIVQVFDRTGAHLGMIGGLGNKPGQFQFPRALASDGRSMLVVAERVGNRFQVWRSR</sequence>
<organism evidence="1">
    <name type="scientific">Eiseniibacteriota bacterium</name>
    <dbReference type="NCBI Taxonomy" id="2212470"/>
    <lineage>
        <taxon>Bacteria</taxon>
        <taxon>Candidatus Eiseniibacteriota</taxon>
    </lineage>
</organism>
<dbReference type="Gene3D" id="2.120.10.30">
    <property type="entry name" value="TolB, C-terminal domain"/>
    <property type="match status" value="2"/>
</dbReference>
<dbReference type="InterPro" id="IPR011042">
    <property type="entry name" value="6-blade_b-propeller_TolB-like"/>
</dbReference>
<dbReference type="CDD" id="cd05819">
    <property type="entry name" value="NHL"/>
    <property type="match status" value="1"/>
</dbReference>
<dbReference type="InterPro" id="IPR050952">
    <property type="entry name" value="TRIM-NHL_E3_ligases"/>
</dbReference>
<protein>
    <recommendedName>
        <fullName evidence="2">6-bladed beta-propeller</fullName>
    </recommendedName>
</protein>
<dbReference type="EMBL" id="DSQF01000022">
    <property type="protein sequence ID" value="HGZ44004.1"/>
    <property type="molecule type" value="Genomic_DNA"/>
</dbReference>
<dbReference type="GO" id="GO:0008270">
    <property type="term" value="F:zinc ion binding"/>
    <property type="evidence" value="ECO:0007669"/>
    <property type="project" value="UniProtKB-KW"/>
</dbReference>
<dbReference type="PANTHER" id="PTHR24104">
    <property type="entry name" value="E3 UBIQUITIN-PROTEIN LIGASE NHLRC1-RELATED"/>
    <property type="match status" value="1"/>
</dbReference>
<gene>
    <name evidence="1" type="ORF">ENR23_11400</name>
</gene>
<reference evidence="1" key="1">
    <citation type="journal article" date="2020" name="mSystems">
        <title>Genome- and Community-Level Interaction Insights into Carbon Utilization and Element Cycling Functions of Hydrothermarchaeota in Hydrothermal Sediment.</title>
        <authorList>
            <person name="Zhou Z."/>
            <person name="Liu Y."/>
            <person name="Xu W."/>
            <person name="Pan J."/>
            <person name="Luo Z.H."/>
            <person name="Li M."/>
        </authorList>
    </citation>
    <scope>NUCLEOTIDE SEQUENCE [LARGE SCALE GENOMIC DNA]</scope>
    <source>
        <strain evidence="1">SpSt-381</strain>
    </source>
</reference>
<dbReference type="SUPFAM" id="SSF101898">
    <property type="entry name" value="NHL repeat"/>
    <property type="match status" value="1"/>
</dbReference>
<evidence type="ECO:0008006" key="2">
    <source>
        <dbReference type="Google" id="ProtNLM"/>
    </source>
</evidence>
<dbReference type="AlphaFoldDB" id="A0A832I3A1"/>
<name>A0A832I3A1_UNCEI</name>
<evidence type="ECO:0000313" key="1">
    <source>
        <dbReference type="EMBL" id="HGZ44004.1"/>
    </source>
</evidence>